<proteinExistence type="predicted"/>
<protein>
    <submittedName>
        <fullName evidence="1">Uncharacterized protein</fullName>
    </submittedName>
</protein>
<dbReference type="Proteomes" id="UP000054007">
    <property type="component" value="Unassembled WGS sequence"/>
</dbReference>
<dbReference type="EMBL" id="KN880565">
    <property type="protein sequence ID" value="KIY66128.1"/>
    <property type="molecule type" value="Genomic_DNA"/>
</dbReference>
<dbReference type="OrthoDB" id="2932723at2759"/>
<dbReference type="AlphaFoldDB" id="A0A0D7B6C9"/>
<evidence type="ECO:0000313" key="2">
    <source>
        <dbReference type="Proteomes" id="UP000054007"/>
    </source>
</evidence>
<reference evidence="1 2" key="1">
    <citation type="journal article" date="2015" name="Fungal Genet. Biol.">
        <title>Evolution of novel wood decay mechanisms in Agaricales revealed by the genome sequences of Fistulina hepatica and Cylindrobasidium torrendii.</title>
        <authorList>
            <person name="Floudas D."/>
            <person name="Held B.W."/>
            <person name="Riley R."/>
            <person name="Nagy L.G."/>
            <person name="Koehler G."/>
            <person name="Ransdell A.S."/>
            <person name="Younus H."/>
            <person name="Chow J."/>
            <person name="Chiniquy J."/>
            <person name="Lipzen A."/>
            <person name="Tritt A."/>
            <person name="Sun H."/>
            <person name="Haridas S."/>
            <person name="LaButti K."/>
            <person name="Ohm R.A."/>
            <person name="Kues U."/>
            <person name="Blanchette R.A."/>
            <person name="Grigoriev I.V."/>
            <person name="Minto R.E."/>
            <person name="Hibbett D.S."/>
        </authorList>
    </citation>
    <scope>NUCLEOTIDE SEQUENCE [LARGE SCALE GENOMIC DNA]</scope>
    <source>
        <strain evidence="1 2">FP15055 ss-10</strain>
    </source>
</reference>
<accession>A0A0D7B6C9</accession>
<name>A0A0D7B6C9_9AGAR</name>
<keyword evidence="2" id="KW-1185">Reference proteome</keyword>
<gene>
    <name evidence="1" type="ORF">CYLTODRAFT_491758</name>
</gene>
<evidence type="ECO:0000313" key="1">
    <source>
        <dbReference type="EMBL" id="KIY66128.1"/>
    </source>
</evidence>
<organism evidence="1 2">
    <name type="scientific">Cylindrobasidium torrendii FP15055 ss-10</name>
    <dbReference type="NCBI Taxonomy" id="1314674"/>
    <lineage>
        <taxon>Eukaryota</taxon>
        <taxon>Fungi</taxon>
        <taxon>Dikarya</taxon>
        <taxon>Basidiomycota</taxon>
        <taxon>Agaricomycotina</taxon>
        <taxon>Agaricomycetes</taxon>
        <taxon>Agaricomycetidae</taxon>
        <taxon>Agaricales</taxon>
        <taxon>Marasmiineae</taxon>
        <taxon>Physalacriaceae</taxon>
        <taxon>Cylindrobasidium</taxon>
    </lineage>
</organism>
<sequence length="131" mass="14856">MSQRAPPVPITMDRKTVQRVLSADPFVIGYLLTMHQGRMLAKHLCTDDELENCGPNFATATNFVFLRLRKQQCCLVLRFDEEEPPVEGIFWIRSVLPSFDGKNPNPKIPPLDVEKTFPGLDFGEVKPLCLL</sequence>